<evidence type="ECO:0000313" key="2">
    <source>
        <dbReference type="EMBL" id="PSW11221.1"/>
    </source>
</evidence>
<dbReference type="EMBL" id="PYMB01000008">
    <property type="protein sequence ID" value="PSW11221.1"/>
    <property type="molecule type" value="Genomic_DNA"/>
</dbReference>
<name>A0A2T3NBP5_9GAMM</name>
<proteinExistence type="predicted"/>
<dbReference type="InterPro" id="IPR055259">
    <property type="entry name" value="YkvP/CgeB_Glyco_trans-like"/>
</dbReference>
<dbReference type="Pfam" id="PF13524">
    <property type="entry name" value="Glyco_trans_1_2"/>
    <property type="match status" value="1"/>
</dbReference>
<organism evidence="2 3">
    <name type="scientific">Photobacterium rosenbergii</name>
    <dbReference type="NCBI Taxonomy" id="294936"/>
    <lineage>
        <taxon>Bacteria</taxon>
        <taxon>Pseudomonadati</taxon>
        <taxon>Pseudomonadota</taxon>
        <taxon>Gammaproteobacteria</taxon>
        <taxon>Vibrionales</taxon>
        <taxon>Vibrionaceae</taxon>
        <taxon>Photobacterium</taxon>
    </lineage>
</organism>
<dbReference type="RefSeq" id="WP_107299388.1">
    <property type="nucleotide sequence ID" value="NZ_PYMB01000008.1"/>
</dbReference>
<reference evidence="2 3" key="1">
    <citation type="submission" date="2018-03" db="EMBL/GenBank/DDBJ databases">
        <title>Whole genome sequencing of Histamine producing bacteria.</title>
        <authorList>
            <person name="Butler K."/>
        </authorList>
    </citation>
    <scope>NUCLEOTIDE SEQUENCE [LARGE SCALE GENOMIC DNA]</scope>
    <source>
        <strain evidence="2 3">DSM 19138</strain>
    </source>
</reference>
<sequence length="330" mass="38408">MKKILIIGYEFHGYLDRLTTKLNDSGYIVDCITHRQIFECYPIFLRKAAYISYRLLCRLLSKSSFSPKLYSLFCSKFQTSFIKKIVSQLSSVQFDLVLIVGTHELDTLGVELLKDKISAQKWALYKWDAENRYSLQHIHSYFDAVFSFQLSDSIDGVHFLPNFHFVEPYKNIHVNRDIDLTAVSIFDKARYKELSDFYNRLKPKEYRISFVSNKQLNLPFTTNERVDHQRLLSYYKKSKLVYDFSPKNQSGMSQRVLEALASGCNVVTQNQDALTLFGRSGRVFSPDSFFSTIDSVSITSESIDSLAEQCYCVNWFEEIYRVSHIPSENL</sequence>
<protein>
    <recommendedName>
        <fullName evidence="1">Spore protein YkvP/CgeB glycosyl transferase-like domain-containing protein</fullName>
    </recommendedName>
</protein>
<dbReference type="Proteomes" id="UP000241346">
    <property type="component" value="Unassembled WGS sequence"/>
</dbReference>
<gene>
    <name evidence="2" type="ORF">C9J01_17345</name>
</gene>
<evidence type="ECO:0000259" key="1">
    <source>
        <dbReference type="Pfam" id="PF13524"/>
    </source>
</evidence>
<feature type="domain" description="Spore protein YkvP/CgeB glycosyl transferase-like" evidence="1">
    <location>
        <begin position="219"/>
        <end position="294"/>
    </location>
</feature>
<accession>A0A2T3NBP5</accession>
<comment type="caution">
    <text evidence="2">The sequence shown here is derived from an EMBL/GenBank/DDBJ whole genome shotgun (WGS) entry which is preliminary data.</text>
</comment>
<dbReference type="OrthoDB" id="3251881at2"/>
<dbReference type="AlphaFoldDB" id="A0A2T3NBP5"/>
<evidence type="ECO:0000313" key="3">
    <source>
        <dbReference type="Proteomes" id="UP000241346"/>
    </source>
</evidence>